<comment type="caution">
    <text evidence="3">The sequence shown here is derived from an EMBL/GenBank/DDBJ whole genome shotgun (WGS) entry which is preliminary data.</text>
</comment>
<dbReference type="PANTHER" id="PTHR11439:SF509">
    <property type="entry name" value="RNA-DIRECTED DNA POLYMERASE"/>
    <property type="match status" value="1"/>
</dbReference>
<feature type="domain" description="Reverse transcriptase Ty1/copia-type" evidence="2">
    <location>
        <begin position="236"/>
        <end position="478"/>
    </location>
</feature>
<name>A0A6L2MPX5_TANCI</name>
<feature type="region of interest" description="Disordered" evidence="1">
    <location>
        <begin position="613"/>
        <end position="648"/>
    </location>
</feature>
<dbReference type="CDD" id="cd09272">
    <property type="entry name" value="RNase_HI_RT_Ty1"/>
    <property type="match status" value="1"/>
</dbReference>
<evidence type="ECO:0000313" key="3">
    <source>
        <dbReference type="EMBL" id="GEU76041.1"/>
    </source>
</evidence>
<accession>A0A6L2MPX5</accession>
<dbReference type="PANTHER" id="PTHR11439">
    <property type="entry name" value="GAG-POL-RELATED RETROTRANSPOSON"/>
    <property type="match status" value="1"/>
</dbReference>
<organism evidence="3">
    <name type="scientific">Tanacetum cinerariifolium</name>
    <name type="common">Dalmatian daisy</name>
    <name type="synonym">Chrysanthemum cinerariifolium</name>
    <dbReference type="NCBI Taxonomy" id="118510"/>
    <lineage>
        <taxon>Eukaryota</taxon>
        <taxon>Viridiplantae</taxon>
        <taxon>Streptophyta</taxon>
        <taxon>Embryophyta</taxon>
        <taxon>Tracheophyta</taxon>
        <taxon>Spermatophyta</taxon>
        <taxon>Magnoliopsida</taxon>
        <taxon>eudicotyledons</taxon>
        <taxon>Gunneridae</taxon>
        <taxon>Pentapetalae</taxon>
        <taxon>asterids</taxon>
        <taxon>campanulids</taxon>
        <taxon>Asterales</taxon>
        <taxon>Asteraceae</taxon>
        <taxon>Asteroideae</taxon>
        <taxon>Anthemideae</taxon>
        <taxon>Anthemidinae</taxon>
        <taxon>Tanacetum</taxon>
    </lineage>
</organism>
<sequence length="1310" mass="149429">MASNHVSSGPALECQQTELKHDSLSPGPQCQENVTQADRTVTTSNELDFLFSPMFDELLNGSSQVVSKSFAVTTADAPNQRQQQNTTPLNNQTTPDRTCQVLTQVPTVASTENMNQAEMVEEYAQVENDEFINLFCTPVQDRGETSSRHVDSSNMHTFYQHHPSEHRWTKDHPLEQVIGNPSQSVRTRRQLESDGKMCMFTLTMSRTEPKNIKEVMTDSAWIESMQEELYQFDQLDVWELVDRPLCTNVINMKWLWKNKCDEENTVIRKKSRLVAKGYTQKEGVDFKESFAPVARLEDVRLFIAYATHKSFIVYQMDVKTAFLYGPLKEEVYVNQPDGFVDPYHSDKVYHLKKALYGLKQALRAWYDELSNFLESKGFSKGSIDLKLFITKHRGDILLVQIYVDDIIFGSTNPNLSKRLEKLMHNKFEMSMMRELKFFLGIHIHQSPRGIFINQAKYAQEILIKHGMASCDSVGTPMATKHLDADLSGTLVNQTKYYSIVGALMYLTANRPDIMHATCYCARYQAKPTKKHLTAVKRIFWYLNDTIHMELWYPKDTGFKLTTFLDSDHAGCLDSRKSTYGGIQFLGGDKFVSWSSKKQDCTLMSSAEAENVSLSAQPSPSRTIQSSIRVPSTSTSDITSLKKSEDGNPTRANVKQVLGRIIFIPKLDLSNSSLEEFQQSEFEGYRHKTSKSVSKDISNEVKESLDASLFKELVSDDKLEKKTIFPTVTKIEFVRPKQQEKPVRNQLNMLKCTGHNANYNYHQRERVVSGNNYTRVNYNNSTRRTYPNAHRNMAPRAFLLKTGLRPLNNARPVNTAHPKTIVYSARPMSCFSKSAESTDMLPLMEEPNEEKLLVKELLKLNRVLVVKPHNKTLYELFRGRTSALSFMRSFGCHVTILNTLDHLGKFDRKSDDGFFIRYSLNSDGPKWLFNIDALTKSMNYVPVVAGANSNDFVGVQKRRMTKTISKQGFISAVYEGKTHKDLHTCMFACFLSQEEPKKVWTLVDLLYGKRAIGTKWIYINKKDERGIVVRNKARLVAHGHTQDEGIDYDEVFAPVARIEAIRLLLAYALFKDFVVYQMDVKSAILYGKIKEEVYVCQPPGFEDPKFLDKVYKVEKALYGLHQAPRAWKELCTEFEKMMHKKFQMSSIRELTFFLGPQVTQKDDGVFISQEKQEIHHIGCQILGSILNSWKCKKKTVVANSTTKAEYVDAASCCSRLYTNDDDVGYIETATARTLDNEEIEITASIDGKVKIVTEASVRRHFKLAESNGINSFPTTDIFEQLSLMGDFLRPLRILLEQIISAIKGYRGGSGI</sequence>
<dbReference type="SUPFAM" id="SSF56672">
    <property type="entry name" value="DNA/RNA polymerases"/>
    <property type="match status" value="1"/>
</dbReference>
<feature type="compositionally biased region" description="Low complexity" evidence="1">
    <location>
        <begin position="78"/>
        <end position="95"/>
    </location>
</feature>
<feature type="region of interest" description="Disordered" evidence="1">
    <location>
        <begin position="75"/>
        <end position="95"/>
    </location>
</feature>
<gene>
    <name evidence="3" type="ORF">Tci_048019</name>
</gene>
<reference evidence="3" key="1">
    <citation type="journal article" date="2019" name="Sci. Rep.">
        <title>Draft genome of Tanacetum cinerariifolium, the natural source of mosquito coil.</title>
        <authorList>
            <person name="Yamashiro T."/>
            <person name="Shiraishi A."/>
            <person name="Satake H."/>
            <person name="Nakayama K."/>
        </authorList>
    </citation>
    <scope>NUCLEOTIDE SEQUENCE</scope>
</reference>
<evidence type="ECO:0000256" key="1">
    <source>
        <dbReference type="SAM" id="MobiDB-lite"/>
    </source>
</evidence>
<dbReference type="InterPro" id="IPR043502">
    <property type="entry name" value="DNA/RNA_pol_sf"/>
</dbReference>
<proteinExistence type="predicted"/>
<dbReference type="Pfam" id="PF07727">
    <property type="entry name" value="RVT_2"/>
    <property type="match status" value="2"/>
</dbReference>
<protein>
    <submittedName>
        <fullName evidence="3">Retrovirus-related Pol polyprotein from transposon TNT 1-94</fullName>
    </submittedName>
</protein>
<feature type="domain" description="Reverse transcriptase Ty1/copia-type" evidence="2">
    <location>
        <begin position="997"/>
        <end position="1131"/>
    </location>
</feature>
<feature type="compositionally biased region" description="Polar residues" evidence="1">
    <location>
        <begin position="613"/>
        <end position="638"/>
    </location>
</feature>
<dbReference type="InterPro" id="IPR013103">
    <property type="entry name" value="RVT_2"/>
</dbReference>
<evidence type="ECO:0000259" key="2">
    <source>
        <dbReference type="Pfam" id="PF07727"/>
    </source>
</evidence>
<dbReference type="EMBL" id="BKCJ010007200">
    <property type="protein sequence ID" value="GEU76041.1"/>
    <property type="molecule type" value="Genomic_DNA"/>
</dbReference>